<evidence type="ECO:0000256" key="2">
    <source>
        <dbReference type="SAM" id="Phobius"/>
    </source>
</evidence>
<geneLocation type="plasmid" evidence="3">
    <name>megaplasmid</name>
</geneLocation>
<dbReference type="AlphaFoldDB" id="Q46MB1"/>
<dbReference type="EMBL" id="CP000092">
    <property type="protein sequence ID" value="AAZ65723.1"/>
    <property type="molecule type" value="Genomic_DNA"/>
</dbReference>
<evidence type="ECO:0000256" key="1">
    <source>
        <dbReference type="SAM" id="MobiDB-lite"/>
    </source>
</evidence>
<proteinExistence type="predicted"/>
<feature type="region of interest" description="Disordered" evidence="1">
    <location>
        <begin position="70"/>
        <end position="91"/>
    </location>
</feature>
<accession>Q46MB1</accession>
<dbReference type="HOGENOM" id="CLU_2540159_0_0_4"/>
<feature type="transmembrane region" description="Helical" evidence="2">
    <location>
        <begin position="12"/>
        <end position="32"/>
    </location>
</feature>
<keyword evidence="2" id="KW-1133">Transmembrane helix</keyword>
<organism evidence="3">
    <name type="scientific">Cupriavidus pinatubonensis (strain JMP 134 / LMG 1197)</name>
    <name type="common">Cupriavidus necator (strain JMP 134)</name>
    <dbReference type="NCBI Taxonomy" id="264198"/>
    <lineage>
        <taxon>Bacteria</taxon>
        <taxon>Pseudomonadati</taxon>
        <taxon>Pseudomonadota</taxon>
        <taxon>Betaproteobacteria</taxon>
        <taxon>Burkholderiales</taxon>
        <taxon>Burkholderiaceae</taxon>
        <taxon>Cupriavidus</taxon>
    </lineage>
</organism>
<keyword evidence="2" id="KW-0472">Membrane</keyword>
<gene>
    <name evidence="3" type="ordered locus">Reut_C6422</name>
</gene>
<reference evidence="3" key="1">
    <citation type="submission" date="2005-08" db="EMBL/GenBank/DDBJ databases">
        <title>Complete sequence of a megaplasmid of Ralstonia eutropha JMP134.</title>
        <authorList>
            <person name="Copeland A."/>
            <person name="Lucas S."/>
            <person name="Lapidus A."/>
            <person name="Barry K."/>
            <person name="Detter J.C."/>
            <person name="Glavina T."/>
            <person name="Hammon N."/>
            <person name="Israni S."/>
            <person name="Pitluck S."/>
            <person name="Goltsman E."/>
            <person name="Martinez M."/>
            <person name="Vergez L."/>
            <person name="Larimer F."/>
            <person name="Land M."/>
            <person name="Lykidis A."/>
            <person name="Richardson P."/>
        </authorList>
    </citation>
    <scope>NUCLEOTIDE SEQUENCE [LARGE SCALE GENOMIC DNA]</scope>
    <source>
        <strain evidence="3">JMP134</strain>
        <plasmid evidence="3">megaplasmid</plasmid>
    </source>
</reference>
<evidence type="ECO:0000313" key="3">
    <source>
        <dbReference type="EMBL" id="AAZ65723.1"/>
    </source>
</evidence>
<sequence>MLVLCSVAMAPYLRIAARALGVGAIIVIIAIVSRQVYLRIAADADVAGAEEEPATRMLIRCETMHQRLQNGDRAADAADADEPPRVRCRTS</sequence>
<name>Q46MB1_CUPPJ</name>
<keyword evidence="3" id="KW-0614">Plasmid</keyword>
<dbReference type="KEGG" id="reu:Reut_C6422"/>
<keyword evidence="2" id="KW-0812">Transmembrane</keyword>
<protein>
    <submittedName>
        <fullName evidence="3">Uncharacterized protein</fullName>
    </submittedName>
</protein>